<comment type="caution">
    <text evidence="1">The sequence shown here is derived from an EMBL/GenBank/DDBJ whole genome shotgun (WGS) entry which is preliminary data.</text>
</comment>
<organism evidence="1 2">
    <name type="scientific">Zophobas morio</name>
    <dbReference type="NCBI Taxonomy" id="2755281"/>
    <lineage>
        <taxon>Eukaryota</taxon>
        <taxon>Metazoa</taxon>
        <taxon>Ecdysozoa</taxon>
        <taxon>Arthropoda</taxon>
        <taxon>Hexapoda</taxon>
        <taxon>Insecta</taxon>
        <taxon>Pterygota</taxon>
        <taxon>Neoptera</taxon>
        <taxon>Endopterygota</taxon>
        <taxon>Coleoptera</taxon>
        <taxon>Polyphaga</taxon>
        <taxon>Cucujiformia</taxon>
        <taxon>Tenebrionidae</taxon>
        <taxon>Zophobas</taxon>
    </lineage>
</organism>
<evidence type="ECO:0000313" key="2">
    <source>
        <dbReference type="Proteomes" id="UP001168821"/>
    </source>
</evidence>
<sequence>MHHSDPLSSLRIENTLWVVLEQRVFLKYSVLVERGYGEMDGVMSALNIRVAGSTAKALKSRRVKIGRRTGNRKQGIADASAATADVFIVARSDRPPCCSLTRAEWPTSPANLLRSATRSSIQIRI</sequence>
<gene>
    <name evidence="1" type="ORF">Zmor_019427</name>
</gene>
<evidence type="ECO:0000313" key="1">
    <source>
        <dbReference type="EMBL" id="KAJ3647556.1"/>
    </source>
</evidence>
<keyword evidence="2" id="KW-1185">Reference proteome</keyword>
<name>A0AA38M8R8_9CUCU</name>
<dbReference type="AlphaFoldDB" id="A0AA38M8R8"/>
<accession>A0AA38M8R8</accession>
<dbReference type="Proteomes" id="UP001168821">
    <property type="component" value="Unassembled WGS sequence"/>
</dbReference>
<protein>
    <submittedName>
        <fullName evidence="1">Uncharacterized protein</fullName>
    </submittedName>
</protein>
<dbReference type="EMBL" id="JALNTZ010000006">
    <property type="protein sequence ID" value="KAJ3647556.1"/>
    <property type="molecule type" value="Genomic_DNA"/>
</dbReference>
<proteinExistence type="predicted"/>
<reference evidence="1" key="1">
    <citation type="journal article" date="2023" name="G3 (Bethesda)">
        <title>Whole genome assemblies of Zophobas morio and Tenebrio molitor.</title>
        <authorList>
            <person name="Kaur S."/>
            <person name="Stinson S.A."/>
            <person name="diCenzo G.C."/>
        </authorList>
    </citation>
    <scope>NUCLEOTIDE SEQUENCE</scope>
    <source>
        <strain evidence="1">QUZm001</strain>
    </source>
</reference>